<dbReference type="Pfam" id="PF03845">
    <property type="entry name" value="Spore_permease"/>
    <property type="match status" value="1"/>
</dbReference>
<dbReference type="GO" id="GO:0009847">
    <property type="term" value="P:spore germination"/>
    <property type="evidence" value="ECO:0007669"/>
    <property type="project" value="InterPro"/>
</dbReference>
<feature type="transmembrane region" description="Helical" evidence="8">
    <location>
        <begin position="218"/>
        <end position="241"/>
    </location>
</feature>
<evidence type="ECO:0000256" key="5">
    <source>
        <dbReference type="ARBA" id="ARBA00022692"/>
    </source>
</evidence>
<evidence type="ECO:0000256" key="8">
    <source>
        <dbReference type="SAM" id="Phobius"/>
    </source>
</evidence>
<evidence type="ECO:0000256" key="6">
    <source>
        <dbReference type="ARBA" id="ARBA00022989"/>
    </source>
</evidence>
<evidence type="ECO:0000256" key="3">
    <source>
        <dbReference type="ARBA" id="ARBA00022448"/>
    </source>
</evidence>
<accession>A0A553STI8</accession>
<keyword evidence="7 8" id="KW-0472">Membrane</keyword>
<keyword evidence="3" id="KW-0813">Transport</keyword>
<dbReference type="GO" id="GO:0016020">
    <property type="term" value="C:membrane"/>
    <property type="evidence" value="ECO:0007669"/>
    <property type="project" value="UniProtKB-SubCell"/>
</dbReference>
<feature type="transmembrane region" description="Helical" evidence="8">
    <location>
        <begin position="188"/>
        <end position="206"/>
    </location>
</feature>
<comment type="similarity">
    <text evidence="2">Belongs to the amino acid-polyamine-organocation (APC) superfamily. Spore germination protein (SGP) (TC 2.A.3.9) family.</text>
</comment>
<dbReference type="Proteomes" id="UP000319837">
    <property type="component" value="Unassembled WGS sequence"/>
</dbReference>
<evidence type="ECO:0000256" key="1">
    <source>
        <dbReference type="ARBA" id="ARBA00004141"/>
    </source>
</evidence>
<keyword evidence="5 8" id="KW-0812">Transmembrane</keyword>
<feature type="transmembrane region" description="Helical" evidence="8">
    <location>
        <begin position="308"/>
        <end position="334"/>
    </location>
</feature>
<protein>
    <recommendedName>
        <fullName evidence="11">Spore germination protein</fullName>
    </recommendedName>
</protein>
<evidence type="ECO:0000256" key="7">
    <source>
        <dbReference type="ARBA" id="ARBA00023136"/>
    </source>
</evidence>
<dbReference type="InterPro" id="IPR004761">
    <property type="entry name" value="Spore_GerAB"/>
</dbReference>
<dbReference type="PANTHER" id="PTHR34975">
    <property type="entry name" value="SPORE GERMINATION PROTEIN A2"/>
    <property type="match status" value="1"/>
</dbReference>
<feature type="transmembrane region" description="Helical" evidence="8">
    <location>
        <begin position="78"/>
        <end position="96"/>
    </location>
</feature>
<sequence>MVVEKGRINAGEFLLLVVLFTVGSSILIIPSSLASAAKQDAWISSVVTTIISLFFIFIYNKIHQLFPRLTYIQCNEKVYGNVLGKMFSLLFLFYFFELSTASLREIGDFMSTELLNETPIQMIMAVFILTSLIGVRLGIEVICRSALIFFPWIVFLLLILFLFLLPDVHFDNLKPILGEGVKPVINGVYHHISLPYLQLIIFLMLMPYVKDKSKMMRFYYRGMLVGGLILVLTIFFCLLVLDTYTTRIQVYPTYTLGKKISVGDVIFRVEAIMAFIWIITMYFKLTICFYGISLGLAQLLKLRSNKILLYPLALLIFSCSIFFYQDIVFFNYFLNKTYPLFSLTVCFLLPILLLTIGMIKKKYNNYRMQ</sequence>
<dbReference type="EMBL" id="RIBP01000001">
    <property type="protein sequence ID" value="TRZ40286.1"/>
    <property type="molecule type" value="Genomic_DNA"/>
</dbReference>
<evidence type="ECO:0000313" key="9">
    <source>
        <dbReference type="EMBL" id="TRZ40286.1"/>
    </source>
</evidence>
<feature type="transmembrane region" description="Helical" evidence="8">
    <location>
        <begin position="120"/>
        <end position="139"/>
    </location>
</feature>
<gene>
    <name evidence="9" type="ORF">CEQ21_04940</name>
</gene>
<keyword evidence="6 8" id="KW-1133">Transmembrane helix</keyword>
<comment type="caution">
    <text evidence="9">The sequence shown here is derived from an EMBL/GenBank/DDBJ whole genome shotgun (WGS) entry which is preliminary data.</text>
</comment>
<reference evidence="10" key="1">
    <citation type="submission" date="2018-10" db="EMBL/GenBank/DDBJ databases">
        <title>FDA dAtabase for Regulatory Grade micrObial Sequences (FDA-ARGOS): Supporting development and validation of Infectious Disease Dx tests.</title>
        <authorList>
            <person name="Minogue T."/>
            <person name="Wolcott M."/>
            <person name="Wasieloski L."/>
            <person name="Aguilar W."/>
            <person name="Moore D."/>
            <person name="Tallon L."/>
            <person name="Sadzewicz L."/>
            <person name="Sengamalay N."/>
            <person name="Ott S."/>
            <person name="Godinez A."/>
            <person name="Nagaraj S."/>
            <person name="Vavikolanu K."/>
            <person name="Vyas G."/>
            <person name="Nadendla S."/>
            <person name="George J."/>
            <person name="Sichtig H."/>
        </authorList>
    </citation>
    <scope>NUCLEOTIDE SEQUENCE [LARGE SCALE GENOMIC DNA]</scope>
    <source>
        <strain evidence="10">FDAARGOS_343</strain>
    </source>
</reference>
<feature type="transmembrane region" description="Helical" evidence="8">
    <location>
        <begin position="146"/>
        <end position="165"/>
    </location>
</feature>
<dbReference type="PANTHER" id="PTHR34975:SF2">
    <property type="entry name" value="SPORE GERMINATION PROTEIN A2"/>
    <property type="match status" value="1"/>
</dbReference>
<organism evidence="9 10">
    <name type="scientific">Niallia circulans</name>
    <name type="common">Bacillus circulans</name>
    <dbReference type="NCBI Taxonomy" id="1397"/>
    <lineage>
        <taxon>Bacteria</taxon>
        <taxon>Bacillati</taxon>
        <taxon>Bacillota</taxon>
        <taxon>Bacilli</taxon>
        <taxon>Bacillales</taxon>
        <taxon>Bacillaceae</taxon>
        <taxon>Niallia</taxon>
    </lineage>
</organism>
<feature type="transmembrane region" description="Helical" evidence="8">
    <location>
        <begin position="12"/>
        <end position="29"/>
    </location>
</feature>
<comment type="subcellular location">
    <subcellularLocation>
        <location evidence="1">Membrane</location>
        <topology evidence="1">Multi-pass membrane protein</topology>
    </subcellularLocation>
</comment>
<dbReference type="AlphaFoldDB" id="A0A553STI8"/>
<evidence type="ECO:0000256" key="4">
    <source>
        <dbReference type="ARBA" id="ARBA00022544"/>
    </source>
</evidence>
<feature type="transmembrane region" description="Helical" evidence="8">
    <location>
        <begin position="271"/>
        <end position="296"/>
    </location>
</feature>
<evidence type="ECO:0000256" key="2">
    <source>
        <dbReference type="ARBA" id="ARBA00007998"/>
    </source>
</evidence>
<proteinExistence type="inferred from homology"/>
<dbReference type="RefSeq" id="WP_185763685.1">
    <property type="nucleotide sequence ID" value="NZ_RIBP01000001.1"/>
</dbReference>
<evidence type="ECO:0008006" key="11">
    <source>
        <dbReference type="Google" id="ProtNLM"/>
    </source>
</evidence>
<dbReference type="NCBIfam" id="TIGR00912">
    <property type="entry name" value="2A0309"/>
    <property type="match status" value="1"/>
</dbReference>
<feature type="transmembrane region" description="Helical" evidence="8">
    <location>
        <begin position="340"/>
        <end position="359"/>
    </location>
</feature>
<name>A0A553STI8_NIACI</name>
<keyword evidence="4" id="KW-0309">Germination</keyword>
<feature type="transmembrane region" description="Helical" evidence="8">
    <location>
        <begin position="41"/>
        <end position="58"/>
    </location>
</feature>
<evidence type="ECO:0000313" key="10">
    <source>
        <dbReference type="Proteomes" id="UP000319837"/>
    </source>
</evidence>